<dbReference type="Proteomes" id="UP000515203">
    <property type="component" value="Unplaced"/>
</dbReference>
<evidence type="ECO:0000313" key="15">
    <source>
        <dbReference type="Proteomes" id="UP000515203"/>
    </source>
</evidence>
<accession>A0A6P3END9</accession>
<keyword evidence="6 13" id="KW-0812">Transmembrane</keyword>
<evidence type="ECO:0000256" key="3">
    <source>
        <dbReference type="ARBA" id="ARBA00010663"/>
    </source>
</evidence>
<dbReference type="GO" id="GO:0019236">
    <property type="term" value="P:response to pheromone"/>
    <property type="evidence" value="ECO:0007669"/>
    <property type="project" value="UniProtKB-KW"/>
</dbReference>
<dbReference type="GO" id="GO:0016503">
    <property type="term" value="F:pheromone receptor activity"/>
    <property type="evidence" value="ECO:0007669"/>
    <property type="project" value="InterPro"/>
</dbReference>
<feature type="domain" description="G-protein coupled receptors family 1 profile" evidence="14">
    <location>
        <begin position="21"/>
        <end position="282"/>
    </location>
</feature>
<dbReference type="InterPro" id="IPR017452">
    <property type="entry name" value="GPCR_Rhodpsn_7TM"/>
</dbReference>
<evidence type="ECO:0000256" key="5">
    <source>
        <dbReference type="ARBA" id="ARBA00022507"/>
    </source>
</evidence>
<dbReference type="GO" id="GO:0007606">
    <property type="term" value="P:sensory perception of chemical stimulus"/>
    <property type="evidence" value="ECO:0007669"/>
    <property type="project" value="UniProtKB-ARBA"/>
</dbReference>
<dbReference type="FunCoup" id="A0A6P3END9">
    <property type="interactions" value="134"/>
</dbReference>
<evidence type="ECO:0000256" key="7">
    <source>
        <dbReference type="ARBA" id="ARBA00022989"/>
    </source>
</evidence>
<keyword evidence="10 13" id="KW-0675">Receptor</keyword>
<dbReference type="GeneID" id="101564788"/>
<evidence type="ECO:0000256" key="8">
    <source>
        <dbReference type="ARBA" id="ARBA00023040"/>
    </source>
</evidence>
<dbReference type="OrthoDB" id="9623738at2759"/>
<dbReference type="FunFam" id="1.20.1070.10:FF:000033">
    <property type="entry name" value="Vomeronasal type-1 receptor"/>
    <property type="match status" value="1"/>
</dbReference>
<comment type="subcellular location">
    <subcellularLocation>
        <location evidence="2 13">Cell membrane</location>
        <topology evidence="2 13">Multi-pass membrane protein</topology>
    </subcellularLocation>
</comment>
<evidence type="ECO:0000256" key="13">
    <source>
        <dbReference type="RuleBase" id="RU364061"/>
    </source>
</evidence>
<sequence>MILNLVKGTVLAFLIGLGTSGNTVIFVSHIRMYWGAEKKATHLILIHLASTSIIMLLFKGIPRTIAAFGVRHFLDDTGCKVVCYLERVARGLSVCTSSLLTVVQAFTVSPSHSRWRRLQPRSGWFILPLFPFFWIFSFLANINLPLYITSTNVNTSEVTTNDFYCYFQPENEKVRWIILGTMAFRDAVSQGVMCGASGYMVFLLHQHHQCVLQLRSSKVLYKTSAEIKAAQSVLLLMLCFLLFNWADCIFSLLVNSFLENNLILNVREFCTLGYAILSPLVLIHRDRHMTECCFTQGRRRNFRRHLSPVSFQ</sequence>
<protein>
    <recommendedName>
        <fullName evidence="13">Vomeronasal type-1 receptor</fullName>
    </recommendedName>
</protein>
<evidence type="ECO:0000313" key="16">
    <source>
        <dbReference type="RefSeq" id="XP_004628527.1"/>
    </source>
</evidence>
<feature type="transmembrane region" description="Helical" evidence="13">
    <location>
        <begin position="266"/>
        <end position="283"/>
    </location>
</feature>
<feature type="transmembrane region" description="Helical" evidence="13">
    <location>
        <begin position="225"/>
        <end position="246"/>
    </location>
</feature>
<dbReference type="SUPFAM" id="SSF81321">
    <property type="entry name" value="Family A G protein-coupled receptor-like"/>
    <property type="match status" value="1"/>
</dbReference>
<keyword evidence="9 13" id="KW-0472">Membrane</keyword>
<proteinExistence type="inferred from homology"/>
<keyword evidence="15" id="KW-1185">Reference proteome</keyword>
<keyword evidence="12 13" id="KW-0807">Transducer</keyword>
<evidence type="ECO:0000256" key="12">
    <source>
        <dbReference type="ARBA" id="ARBA00023224"/>
    </source>
</evidence>
<dbReference type="InParanoid" id="A0A6P3END9"/>
<keyword evidence="8 13" id="KW-0297">G-protein coupled receptor</keyword>
<feature type="transmembrane region" description="Helical" evidence="13">
    <location>
        <begin position="40"/>
        <end position="58"/>
    </location>
</feature>
<comment type="similarity">
    <text evidence="3 13">Belongs to the G-protein coupled receptor 1 family.</text>
</comment>
<reference evidence="16" key="1">
    <citation type="submission" date="2025-08" db="UniProtKB">
        <authorList>
            <consortium name="RefSeq"/>
        </authorList>
    </citation>
    <scope>IDENTIFICATION</scope>
</reference>
<evidence type="ECO:0000256" key="6">
    <source>
        <dbReference type="ARBA" id="ARBA00022692"/>
    </source>
</evidence>
<evidence type="ECO:0000256" key="4">
    <source>
        <dbReference type="ARBA" id="ARBA00022475"/>
    </source>
</evidence>
<gene>
    <name evidence="16" type="primary">LOC101564788</name>
</gene>
<dbReference type="AlphaFoldDB" id="A0A6P3END9"/>
<feature type="transmembrane region" description="Helical" evidence="13">
    <location>
        <begin position="124"/>
        <end position="148"/>
    </location>
</feature>
<evidence type="ECO:0000256" key="10">
    <source>
        <dbReference type="ARBA" id="ARBA00023170"/>
    </source>
</evidence>
<name>A0A6P3END9_OCTDE</name>
<keyword evidence="4 13" id="KW-1003">Cell membrane</keyword>
<evidence type="ECO:0000256" key="1">
    <source>
        <dbReference type="ARBA" id="ARBA00003878"/>
    </source>
</evidence>
<dbReference type="RefSeq" id="XP_004628527.1">
    <property type="nucleotide sequence ID" value="XM_004628470.1"/>
</dbReference>
<dbReference type="Gene3D" id="1.20.1070.10">
    <property type="entry name" value="Rhodopsin 7-helix transmembrane proteins"/>
    <property type="match status" value="1"/>
</dbReference>
<evidence type="ECO:0000256" key="9">
    <source>
        <dbReference type="ARBA" id="ARBA00023136"/>
    </source>
</evidence>
<evidence type="ECO:0000256" key="2">
    <source>
        <dbReference type="ARBA" id="ARBA00004651"/>
    </source>
</evidence>
<comment type="function">
    <text evidence="1">Putative pheromone receptor.</text>
</comment>
<dbReference type="GO" id="GO:0005886">
    <property type="term" value="C:plasma membrane"/>
    <property type="evidence" value="ECO:0007669"/>
    <property type="project" value="UniProtKB-SubCell"/>
</dbReference>
<keyword evidence="11" id="KW-0325">Glycoprotein</keyword>
<dbReference type="Pfam" id="PF03402">
    <property type="entry name" value="V1R"/>
    <property type="match status" value="1"/>
</dbReference>
<evidence type="ECO:0000259" key="14">
    <source>
        <dbReference type="PROSITE" id="PS50262"/>
    </source>
</evidence>
<dbReference type="InterPro" id="IPR004072">
    <property type="entry name" value="Vmron_rcpt_1"/>
</dbReference>
<dbReference type="PANTHER" id="PTHR24062">
    <property type="entry name" value="VOMERONASAL TYPE-1 RECEPTOR"/>
    <property type="match status" value="1"/>
</dbReference>
<evidence type="ECO:0000256" key="11">
    <source>
        <dbReference type="ARBA" id="ARBA00023180"/>
    </source>
</evidence>
<keyword evidence="7 13" id="KW-1133">Transmembrane helix</keyword>
<keyword evidence="5 13" id="KW-0589">Pheromone response</keyword>
<dbReference type="PROSITE" id="PS50262">
    <property type="entry name" value="G_PROTEIN_RECEP_F1_2"/>
    <property type="match status" value="1"/>
</dbReference>
<organism evidence="15 16">
    <name type="scientific">Octodon degus</name>
    <name type="common">Degu</name>
    <name type="synonym">Sciurus degus</name>
    <dbReference type="NCBI Taxonomy" id="10160"/>
    <lineage>
        <taxon>Eukaryota</taxon>
        <taxon>Metazoa</taxon>
        <taxon>Chordata</taxon>
        <taxon>Craniata</taxon>
        <taxon>Vertebrata</taxon>
        <taxon>Euteleostomi</taxon>
        <taxon>Mammalia</taxon>
        <taxon>Eutheria</taxon>
        <taxon>Euarchontoglires</taxon>
        <taxon>Glires</taxon>
        <taxon>Rodentia</taxon>
        <taxon>Hystricomorpha</taxon>
        <taxon>Octodontidae</taxon>
        <taxon>Octodon</taxon>
    </lineage>
</organism>
<feature type="transmembrane region" description="Helical" evidence="13">
    <location>
        <begin position="12"/>
        <end position="34"/>
    </location>
</feature>